<proteinExistence type="predicted"/>
<gene>
    <name evidence="2" type="ORF">TWF696_006557</name>
</gene>
<dbReference type="AlphaFoldDB" id="A0AAV9UWP4"/>
<accession>A0AAV9UWP4</accession>
<dbReference type="EMBL" id="JAVHNQ010000004">
    <property type="protein sequence ID" value="KAK6350326.1"/>
    <property type="molecule type" value="Genomic_DNA"/>
</dbReference>
<feature type="compositionally biased region" description="Low complexity" evidence="1">
    <location>
        <begin position="235"/>
        <end position="246"/>
    </location>
</feature>
<reference evidence="2 3" key="1">
    <citation type="submission" date="2019-10" db="EMBL/GenBank/DDBJ databases">
        <authorList>
            <person name="Palmer J.M."/>
        </authorList>
    </citation>
    <scope>NUCLEOTIDE SEQUENCE [LARGE SCALE GENOMIC DNA]</scope>
    <source>
        <strain evidence="2 3">TWF696</strain>
    </source>
</reference>
<organism evidence="2 3">
    <name type="scientific">Orbilia brochopaga</name>
    <dbReference type="NCBI Taxonomy" id="3140254"/>
    <lineage>
        <taxon>Eukaryota</taxon>
        <taxon>Fungi</taxon>
        <taxon>Dikarya</taxon>
        <taxon>Ascomycota</taxon>
        <taxon>Pezizomycotina</taxon>
        <taxon>Orbiliomycetes</taxon>
        <taxon>Orbiliales</taxon>
        <taxon>Orbiliaceae</taxon>
        <taxon>Orbilia</taxon>
    </lineage>
</organism>
<evidence type="ECO:0000256" key="1">
    <source>
        <dbReference type="SAM" id="MobiDB-lite"/>
    </source>
</evidence>
<name>A0AAV9UWP4_9PEZI</name>
<feature type="region of interest" description="Disordered" evidence="1">
    <location>
        <begin position="233"/>
        <end position="280"/>
    </location>
</feature>
<dbReference type="Proteomes" id="UP001375240">
    <property type="component" value="Unassembled WGS sequence"/>
</dbReference>
<sequence length="351" mass="39079">MNSIVPIRVISWSSSSSLPAQPPPPPPPPPSRRTRPSQRRTFAMSVIQSENEIFPFRAPEDALPALPAVDNLNDMRGYVATYATSGRTAFQIWKAMGSNVIKLQIQAFEQYTARDPRRRPWKMIAETMLSEQQLVLIANHYGLRDLLLPPVAERAAFMNEDRFTADLVLLYITGYTVTVGIDGPATWIRDMLAPHIEGICVLHQRKILEQGLQGVALLQNPNVRYTARPVAEVGGDAAQQPQAPAQPEEEEEEDEDEGEDGGEPVYELPPEARAEGTTQEEWQARMEEAVATLFEVGFKIHEAEIDIEGTKYYHVVLLVGTMEPVSMVRGSRNAAYEAALTATAEKIAVWF</sequence>
<feature type="region of interest" description="Disordered" evidence="1">
    <location>
        <begin position="14"/>
        <end position="37"/>
    </location>
</feature>
<evidence type="ECO:0000313" key="2">
    <source>
        <dbReference type="EMBL" id="KAK6350326.1"/>
    </source>
</evidence>
<evidence type="ECO:0008006" key="4">
    <source>
        <dbReference type="Google" id="ProtNLM"/>
    </source>
</evidence>
<evidence type="ECO:0000313" key="3">
    <source>
        <dbReference type="Proteomes" id="UP001375240"/>
    </source>
</evidence>
<protein>
    <recommendedName>
        <fullName evidence="4">DRBM domain-containing protein</fullName>
    </recommendedName>
</protein>
<feature type="compositionally biased region" description="Pro residues" evidence="1">
    <location>
        <begin position="20"/>
        <end position="31"/>
    </location>
</feature>
<comment type="caution">
    <text evidence="2">The sequence shown here is derived from an EMBL/GenBank/DDBJ whole genome shotgun (WGS) entry which is preliminary data.</text>
</comment>
<feature type="compositionally biased region" description="Acidic residues" evidence="1">
    <location>
        <begin position="247"/>
        <end position="262"/>
    </location>
</feature>
<keyword evidence="3" id="KW-1185">Reference proteome</keyword>